<evidence type="ECO:0000256" key="1">
    <source>
        <dbReference type="SAM" id="MobiDB-lite"/>
    </source>
</evidence>
<dbReference type="RefSeq" id="WP_147890307.1">
    <property type="nucleotide sequence ID" value="NZ_VRTS01000001.1"/>
</dbReference>
<feature type="region of interest" description="Disordered" evidence="1">
    <location>
        <begin position="1"/>
        <end position="64"/>
    </location>
</feature>
<comment type="caution">
    <text evidence="2">The sequence shown here is derived from an EMBL/GenBank/DDBJ whole genome shotgun (WGS) entry which is preliminary data.</text>
</comment>
<reference evidence="2 3" key="1">
    <citation type="submission" date="2019-08" db="EMBL/GenBank/DDBJ databases">
        <authorList>
            <person name="Karlyshev A.V."/>
        </authorList>
    </citation>
    <scope>NUCLEOTIDE SEQUENCE [LARGE SCALE GENOMIC DNA]</scope>
    <source>
        <strain evidence="2 3">Alg18-2.2</strain>
    </source>
</reference>
<accession>A0A5C8L071</accession>
<proteinExistence type="predicted"/>
<keyword evidence="3" id="KW-1185">Reference proteome</keyword>
<protein>
    <submittedName>
        <fullName evidence="2">Uncharacterized protein</fullName>
    </submittedName>
</protein>
<dbReference type="AlphaFoldDB" id="A0A5C8L071"/>
<evidence type="ECO:0000313" key="2">
    <source>
        <dbReference type="EMBL" id="TXK65635.1"/>
    </source>
</evidence>
<dbReference type="EMBL" id="VRTS01000001">
    <property type="protein sequence ID" value="TXK65635.1"/>
    <property type="molecule type" value="Genomic_DNA"/>
</dbReference>
<organism evidence="2 3">
    <name type="scientific">Alkalisalibacterium limincola</name>
    <dbReference type="NCBI Taxonomy" id="2699169"/>
    <lineage>
        <taxon>Bacteria</taxon>
        <taxon>Pseudomonadati</taxon>
        <taxon>Pseudomonadota</taxon>
        <taxon>Gammaproteobacteria</taxon>
        <taxon>Lysobacterales</taxon>
        <taxon>Lysobacteraceae</taxon>
        <taxon>Alkalisalibacterium</taxon>
    </lineage>
</organism>
<gene>
    <name evidence="2" type="ORF">FU658_00425</name>
</gene>
<feature type="compositionally biased region" description="Basic and acidic residues" evidence="1">
    <location>
        <begin position="1"/>
        <end position="48"/>
    </location>
</feature>
<sequence>MGTKDSDKRNMGAGGDKPRSTGGKDAKSTHDATGKSGRRKDEEGRDAPSGETESVIVRPPGTTY</sequence>
<evidence type="ECO:0000313" key="3">
    <source>
        <dbReference type="Proteomes" id="UP000321248"/>
    </source>
</evidence>
<name>A0A5C8L071_9GAMM</name>
<dbReference type="Proteomes" id="UP000321248">
    <property type="component" value="Unassembled WGS sequence"/>
</dbReference>